<dbReference type="AlphaFoldDB" id="A0A9D3YPV7"/>
<accession>A0A9D3YPV7</accession>
<dbReference type="Proteomes" id="UP000828390">
    <property type="component" value="Unassembled WGS sequence"/>
</dbReference>
<gene>
    <name evidence="2" type="ORF">DPMN_079910</name>
</gene>
<evidence type="ECO:0000256" key="1">
    <source>
        <dbReference type="SAM" id="Phobius"/>
    </source>
</evidence>
<evidence type="ECO:0008006" key="4">
    <source>
        <dbReference type="Google" id="ProtNLM"/>
    </source>
</evidence>
<reference evidence="2" key="1">
    <citation type="journal article" date="2019" name="bioRxiv">
        <title>The Genome of the Zebra Mussel, Dreissena polymorpha: A Resource for Invasive Species Research.</title>
        <authorList>
            <person name="McCartney M.A."/>
            <person name="Auch B."/>
            <person name="Kono T."/>
            <person name="Mallez S."/>
            <person name="Zhang Y."/>
            <person name="Obille A."/>
            <person name="Becker A."/>
            <person name="Abrahante J.E."/>
            <person name="Garbe J."/>
            <person name="Badalamenti J.P."/>
            <person name="Herman A."/>
            <person name="Mangelson H."/>
            <person name="Liachko I."/>
            <person name="Sullivan S."/>
            <person name="Sone E.D."/>
            <person name="Koren S."/>
            <person name="Silverstein K.A.T."/>
            <person name="Beckman K.B."/>
            <person name="Gohl D.M."/>
        </authorList>
    </citation>
    <scope>NUCLEOTIDE SEQUENCE</scope>
    <source>
        <strain evidence="2">Duluth1</strain>
        <tissue evidence="2">Whole animal</tissue>
    </source>
</reference>
<keyword evidence="3" id="KW-1185">Reference proteome</keyword>
<keyword evidence="1" id="KW-0812">Transmembrane</keyword>
<keyword evidence="1" id="KW-1133">Transmembrane helix</keyword>
<name>A0A9D3YPV7_DREPO</name>
<proteinExistence type="predicted"/>
<comment type="caution">
    <text evidence="2">The sequence shown here is derived from an EMBL/GenBank/DDBJ whole genome shotgun (WGS) entry which is preliminary data.</text>
</comment>
<sequence>MLTQQEAEERCEAHGGLALFENFKPSPGTRYPRLKHEKRLPEYINWSLTELDVNEGESVWVSGKARYSGFVAWHSCQNKLGNPFKTNIPDNNIYNCWKKCNFKEFDFIGLSMQTCYCIRETDLNSNFCSDTDDSNNIQVYRKLRNELFSGNETFQCAQVVINERVHYKTDKCSARFPGLCTQLINDKHTLKCGKFSDPKNWVDNNDRCIENNGKLLPYLFQEYENYIKGNTRYSIGAFRSFQAIYSRVQFNDLPCLSITRVGNTFWLEPENCLSKRGYLCNNITVLNGASTKTPKNTKEDDDRSIITEKGYTTTLVVLISLLVAVIAAVIYAYVKRGRKCACILSNNKNPVSASPTCVYTADDNCKASDIYCDIKDISDIPLQSNLESCVSSIDSHNIPTVQHEDLPEIENYRTLTNNSINTNSENKYDRIRSELSVSVSNVSNSEDRHCIVHGTAVLEDDCSKSNLFGDDKRIVIDTCSEVNRSSCSCISRAACVCNSQWQNLSVDNTCKENPYYILSKENDFQTTKCASQSLNA</sequence>
<protein>
    <recommendedName>
        <fullName evidence="4">C-type lectin domain-containing protein</fullName>
    </recommendedName>
</protein>
<dbReference type="EMBL" id="JAIWYP010000015">
    <property type="protein sequence ID" value="KAH3704849.1"/>
    <property type="molecule type" value="Genomic_DNA"/>
</dbReference>
<evidence type="ECO:0000313" key="2">
    <source>
        <dbReference type="EMBL" id="KAH3704849.1"/>
    </source>
</evidence>
<keyword evidence="1" id="KW-0472">Membrane</keyword>
<feature type="transmembrane region" description="Helical" evidence="1">
    <location>
        <begin position="311"/>
        <end position="334"/>
    </location>
</feature>
<reference evidence="2" key="2">
    <citation type="submission" date="2020-11" db="EMBL/GenBank/DDBJ databases">
        <authorList>
            <person name="McCartney M.A."/>
            <person name="Auch B."/>
            <person name="Kono T."/>
            <person name="Mallez S."/>
            <person name="Becker A."/>
            <person name="Gohl D.M."/>
            <person name="Silverstein K.A.T."/>
            <person name="Koren S."/>
            <person name="Bechman K.B."/>
            <person name="Herman A."/>
            <person name="Abrahante J.E."/>
            <person name="Garbe J."/>
        </authorList>
    </citation>
    <scope>NUCLEOTIDE SEQUENCE</scope>
    <source>
        <strain evidence="2">Duluth1</strain>
        <tissue evidence="2">Whole animal</tissue>
    </source>
</reference>
<evidence type="ECO:0000313" key="3">
    <source>
        <dbReference type="Proteomes" id="UP000828390"/>
    </source>
</evidence>
<organism evidence="2 3">
    <name type="scientific">Dreissena polymorpha</name>
    <name type="common">Zebra mussel</name>
    <name type="synonym">Mytilus polymorpha</name>
    <dbReference type="NCBI Taxonomy" id="45954"/>
    <lineage>
        <taxon>Eukaryota</taxon>
        <taxon>Metazoa</taxon>
        <taxon>Spiralia</taxon>
        <taxon>Lophotrochozoa</taxon>
        <taxon>Mollusca</taxon>
        <taxon>Bivalvia</taxon>
        <taxon>Autobranchia</taxon>
        <taxon>Heteroconchia</taxon>
        <taxon>Euheterodonta</taxon>
        <taxon>Imparidentia</taxon>
        <taxon>Neoheterodontei</taxon>
        <taxon>Myida</taxon>
        <taxon>Dreissenoidea</taxon>
        <taxon>Dreissenidae</taxon>
        <taxon>Dreissena</taxon>
    </lineage>
</organism>